<feature type="domain" description="Large ribosomal subunit protein uL15/eL18" evidence="7">
    <location>
        <begin position="56"/>
        <end position="127"/>
    </location>
</feature>
<protein>
    <recommendedName>
        <fullName evidence="4">Large ribosomal subunit protein uL15</fullName>
    </recommendedName>
</protein>
<dbReference type="STRING" id="1797689.A3F24_01010"/>
<keyword evidence="3 4" id="KW-0687">Ribonucleoprotein</keyword>
<evidence type="ECO:0000256" key="6">
    <source>
        <dbReference type="SAM" id="MobiDB-lite"/>
    </source>
</evidence>
<reference evidence="8 9" key="1">
    <citation type="journal article" date="2016" name="Nat. Commun.">
        <title>Thousands of microbial genomes shed light on interconnected biogeochemical processes in an aquifer system.</title>
        <authorList>
            <person name="Anantharaman K."/>
            <person name="Brown C.T."/>
            <person name="Hug L.A."/>
            <person name="Sharon I."/>
            <person name="Castelle C.J."/>
            <person name="Probst A.J."/>
            <person name="Thomas B.C."/>
            <person name="Singh A."/>
            <person name="Wilkins M.J."/>
            <person name="Karaoz U."/>
            <person name="Brodie E.L."/>
            <person name="Williams K.H."/>
            <person name="Hubbard S.S."/>
            <person name="Banfield J.F."/>
        </authorList>
    </citation>
    <scope>NUCLEOTIDE SEQUENCE [LARGE SCALE GENOMIC DNA]</scope>
</reference>
<proteinExistence type="inferred from homology"/>
<dbReference type="Gene3D" id="3.100.10.10">
    <property type="match status" value="1"/>
</dbReference>
<comment type="similarity">
    <text evidence="1 4 5">Belongs to the universal ribosomal protein uL15 family.</text>
</comment>
<evidence type="ECO:0000313" key="9">
    <source>
        <dbReference type="Proteomes" id="UP000178515"/>
    </source>
</evidence>
<comment type="function">
    <text evidence="4">Binds to the 23S rRNA.</text>
</comment>
<evidence type="ECO:0000256" key="3">
    <source>
        <dbReference type="ARBA" id="ARBA00023274"/>
    </source>
</evidence>
<dbReference type="InterPro" id="IPR021131">
    <property type="entry name" value="Ribosomal_uL15/eL18"/>
</dbReference>
<evidence type="ECO:0000256" key="2">
    <source>
        <dbReference type="ARBA" id="ARBA00022980"/>
    </source>
</evidence>
<comment type="subunit">
    <text evidence="4">Part of the 50S ribosomal subunit.</text>
</comment>
<evidence type="ECO:0000256" key="5">
    <source>
        <dbReference type="RuleBase" id="RU003888"/>
    </source>
</evidence>
<name>A0A1G1Z773_9BACT</name>
<dbReference type="PANTHER" id="PTHR12934:SF11">
    <property type="entry name" value="LARGE RIBOSOMAL SUBUNIT PROTEIN UL15M"/>
    <property type="match status" value="1"/>
</dbReference>
<dbReference type="GO" id="GO:0006412">
    <property type="term" value="P:translation"/>
    <property type="evidence" value="ECO:0007669"/>
    <property type="project" value="UniProtKB-UniRule"/>
</dbReference>
<dbReference type="GO" id="GO:0019843">
    <property type="term" value="F:rRNA binding"/>
    <property type="evidence" value="ECO:0007669"/>
    <property type="project" value="UniProtKB-UniRule"/>
</dbReference>
<feature type="compositionally biased region" description="Basic residues" evidence="6">
    <location>
        <begin position="10"/>
        <end position="27"/>
    </location>
</feature>
<organism evidence="8 9">
    <name type="scientific">Candidatus Colwellbacteria bacterium RIFCSPHIGHO2_12_FULL_44_17</name>
    <dbReference type="NCBI Taxonomy" id="1797689"/>
    <lineage>
        <taxon>Bacteria</taxon>
        <taxon>Candidatus Colwelliibacteriota</taxon>
    </lineage>
</organism>
<dbReference type="InterPro" id="IPR030878">
    <property type="entry name" value="Ribosomal_uL15"/>
</dbReference>
<dbReference type="AlphaFoldDB" id="A0A1G1Z773"/>
<keyword evidence="4" id="KW-0694">RNA-binding</keyword>
<dbReference type="InterPro" id="IPR036227">
    <property type="entry name" value="Ribosomal_uL15/eL18_sf"/>
</dbReference>
<dbReference type="SUPFAM" id="SSF52080">
    <property type="entry name" value="Ribosomal proteins L15p and L18e"/>
    <property type="match status" value="1"/>
</dbReference>
<evidence type="ECO:0000256" key="1">
    <source>
        <dbReference type="ARBA" id="ARBA00007320"/>
    </source>
</evidence>
<keyword evidence="2 4" id="KW-0689">Ribosomal protein</keyword>
<gene>
    <name evidence="4" type="primary">rplO</name>
    <name evidence="8" type="ORF">A3F24_01010</name>
</gene>
<dbReference type="PROSITE" id="PS00475">
    <property type="entry name" value="RIBOSOMAL_L15"/>
    <property type="match status" value="1"/>
</dbReference>
<sequence length="128" mass="13959">MQLHELKSNNPKRSKKRIARGGKRGTRSGRGQKGQKSRAGHKIRPASRDLLIRIPKLRGFANKTKSEKLPVINLTDLEKMKTTEITKETVGNVKILGKGELKKAVKVIGVKVSKQAAEKIKAAGGSVA</sequence>
<feature type="region of interest" description="Disordered" evidence="6">
    <location>
        <begin position="1"/>
        <end position="46"/>
    </location>
</feature>
<dbReference type="PANTHER" id="PTHR12934">
    <property type="entry name" value="50S RIBOSOMAL PROTEIN L15"/>
    <property type="match status" value="1"/>
</dbReference>
<dbReference type="Pfam" id="PF00828">
    <property type="entry name" value="Ribosomal_L27A"/>
    <property type="match status" value="1"/>
</dbReference>
<dbReference type="Proteomes" id="UP000178515">
    <property type="component" value="Unassembled WGS sequence"/>
</dbReference>
<comment type="caution">
    <text evidence="8">The sequence shown here is derived from an EMBL/GenBank/DDBJ whole genome shotgun (WGS) entry which is preliminary data.</text>
</comment>
<dbReference type="GO" id="GO:0003735">
    <property type="term" value="F:structural constituent of ribosome"/>
    <property type="evidence" value="ECO:0007669"/>
    <property type="project" value="InterPro"/>
</dbReference>
<feature type="compositionally biased region" description="Basic residues" evidence="6">
    <location>
        <begin position="33"/>
        <end position="45"/>
    </location>
</feature>
<evidence type="ECO:0000256" key="4">
    <source>
        <dbReference type="HAMAP-Rule" id="MF_01341"/>
    </source>
</evidence>
<keyword evidence="4" id="KW-0699">rRNA-binding</keyword>
<evidence type="ECO:0000313" key="8">
    <source>
        <dbReference type="EMBL" id="OGY59730.1"/>
    </source>
</evidence>
<accession>A0A1G1Z773</accession>
<evidence type="ECO:0000259" key="7">
    <source>
        <dbReference type="Pfam" id="PF00828"/>
    </source>
</evidence>
<dbReference type="InterPro" id="IPR005749">
    <property type="entry name" value="Ribosomal_uL15_bac-type"/>
</dbReference>
<dbReference type="GO" id="GO:0015934">
    <property type="term" value="C:large ribosomal subunit"/>
    <property type="evidence" value="ECO:0007669"/>
    <property type="project" value="InterPro"/>
</dbReference>
<dbReference type="EMBL" id="MHIX01000010">
    <property type="protein sequence ID" value="OGY59730.1"/>
    <property type="molecule type" value="Genomic_DNA"/>
</dbReference>
<dbReference type="InterPro" id="IPR001196">
    <property type="entry name" value="Ribosomal_uL15_CS"/>
</dbReference>
<dbReference type="HAMAP" id="MF_01341">
    <property type="entry name" value="Ribosomal_uL15"/>
    <property type="match status" value="1"/>
</dbReference>